<organism evidence="2 3">
    <name type="scientific">Solanum commersonii</name>
    <name type="common">Commerson's wild potato</name>
    <name type="synonym">Commerson's nightshade</name>
    <dbReference type="NCBI Taxonomy" id="4109"/>
    <lineage>
        <taxon>Eukaryota</taxon>
        <taxon>Viridiplantae</taxon>
        <taxon>Streptophyta</taxon>
        <taxon>Embryophyta</taxon>
        <taxon>Tracheophyta</taxon>
        <taxon>Spermatophyta</taxon>
        <taxon>Magnoliopsida</taxon>
        <taxon>eudicotyledons</taxon>
        <taxon>Gunneridae</taxon>
        <taxon>Pentapetalae</taxon>
        <taxon>asterids</taxon>
        <taxon>lamiids</taxon>
        <taxon>Solanales</taxon>
        <taxon>Solanaceae</taxon>
        <taxon>Solanoideae</taxon>
        <taxon>Solaneae</taxon>
        <taxon>Solanum</taxon>
    </lineage>
</organism>
<sequence>MIITCNESTEQGENDERDHKEYAKHDEKLSTRLSLFNSKKNKTENKKIFGSLDNGRGERDQWERRGKEFDGKGAILGRKRIWGRRKVWAVYYFLEKKKAIWDLIGAVRSFDRTVVKDELIEAVRLDCKAEIKSKEAQSMCSPTWHTRIGRFNKTWIAKFAQIKLI</sequence>
<evidence type="ECO:0000256" key="1">
    <source>
        <dbReference type="SAM" id="MobiDB-lite"/>
    </source>
</evidence>
<proteinExistence type="predicted"/>
<dbReference type="Proteomes" id="UP000824120">
    <property type="component" value="Chromosome 8"/>
</dbReference>
<comment type="caution">
    <text evidence="2">The sequence shown here is derived from an EMBL/GenBank/DDBJ whole genome shotgun (WGS) entry which is preliminary data.</text>
</comment>
<name>A0A9J5XUL3_SOLCO</name>
<protein>
    <submittedName>
        <fullName evidence="2">Uncharacterized protein</fullName>
    </submittedName>
</protein>
<feature type="compositionally biased region" description="Basic and acidic residues" evidence="1">
    <location>
        <begin position="14"/>
        <end position="23"/>
    </location>
</feature>
<gene>
    <name evidence="2" type="ORF">H5410_042533</name>
</gene>
<accession>A0A9J5XUL3</accession>
<feature type="region of interest" description="Disordered" evidence="1">
    <location>
        <begin position="1"/>
        <end position="23"/>
    </location>
</feature>
<dbReference type="AlphaFoldDB" id="A0A9J5XUL3"/>
<reference evidence="2 3" key="1">
    <citation type="submission" date="2020-09" db="EMBL/GenBank/DDBJ databases">
        <title>De no assembly of potato wild relative species, Solanum commersonii.</title>
        <authorList>
            <person name="Cho K."/>
        </authorList>
    </citation>
    <scope>NUCLEOTIDE SEQUENCE [LARGE SCALE GENOMIC DNA]</scope>
    <source>
        <strain evidence="2">LZ3.2</strain>
        <tissue evidence="2">Leaf</tissue>
    </source>
</reference>
<evidence type="ECO:0000313" key="3">
    <source>
        <dbReference type="Proteomes" id="UP000824120"/>
    </source>
</evidence>
<dbReference type="EMBL" id="JACXVP010000008">
    <property type="protein sequence ID" value="KAG5592019.1"/>
    <property type="molecule type" value="Genomic_DNA"/>
</dbReference>
<evidence type="ECO:0000313" key="2">
    <source>
        <dbReference type="EMBL" id="KAG5592019.1"/>
    </source>
</evidence>
<keyword evidence="3" id="KW-1185">Reference proteome</keyword>